<proteinExistence type="predicted"/>
<organism evidence="1 2">
    <name type="scientific">Cyanobacterium stanieri (strain ATCC 29140 / PCC 7202)</name>
    <dbReference type="NCBI Taxonomy" id="292563"/>
    <lineage>
        <taxon>Bacteria</taxon>
        <taxon>Bacillati</taxon>
        <taxon>Cyanobacteriota</taxon>
        <taxon>Cyanophyceae</taxon>
        <taxon>Oscillatoriophycideae</taxon>
        <taxon>Chroococcales</taxon>
        <taxon>Geminocystaceae</taxon>
        <taxon>Cyanobacterium</taxon>
    </lineage>
</organism>
<evidence type="ECO:0000313" key="1">
    <source>
        <dbReference type="EMBL" id="AFZ48037.1"/>
    </source>
</evidence>
<accession>K9YNK9</accession>
<dbReference type="Proteomes" id="UP000010483">
    <property type="component" value="Chromosome"/>
</dbReference>
<sequence length="166" mass="18410">MCEKKGANMSLQNQKKSTIQTKIFQLATIATSLMIGASVPLEIANAQIRPVPPRPVNPEQIRPVTPQPEQEITQVTLDTENEAVQNLLLEAVRSGDINQALENWGERAELSDEEIRALRQLDEVDLKILGDKIEEAEGDLAKIDITITIRIRKVTITITLCIGDDC</sequence>
<dbReference type="KEGG" id="csn:Cyast_2087"/>
<keyword evidence="2" id="KW-1185">Reference proteome</keyword>
<evidence type="ECO:0000313" key="2">
    <source>
        <dbReference type="Proteomes" id="UP000010483"/>
    </source>
</evidence>
<name>K9YNK9_CYASC</name>
<dbReference type="AlphaFoldDB" id="K9YNK9"/>
<dbReference type="BioCyc" id="CSTA292563:G1353-2091-MONOMER"/>
<gene>
    <name evidence="1" type="ordered locus">Cyast_2087</name>
</gene>
<reference evidence="2" key="1">
    <citation type="journal article" date="2013" name="Proc. Natl. Acad. Sci. U.S.A.">
        <title>Improving the coverage of the cyanobacterial phylum using diversity-driven genome sequencing.</title>
        <authorList>
            <person name="Shih P.M."/>
            <person name="Wu D."/>
            <person name="Latifi A."/>
            <person name="Axen S.D."/>
            <person name="Fewer D.P."/>
            <person name="Talla E."/>
            <person name="Calteau A."/>
            <person name="Cai F."/>
            <person name="Tandeau de Marsac N."/>
            <person name="Rippka R."/>
            <person name="Herdman M."/>
            <person name="Sivonen K."/>
            <person name="Coursin T."/>
            <person name="Laurent T."/>
            <person name="Goodwin L."/>
            <person name="Nolan M."/>
            <person name="Davenport K.W."/>
            <person name="Han C.S."/>
            <person name="Rubin E.M."/>
            <person name="Eisen J.A."/>
            <person name="Woyke T."/>
            <person name="Gugger M."/>
            <person name="Kerfeld C.A."/>
        </authorList>
    </citation>
    <scope>NUCLEOTIDE SEQUENCE [LARGE SCALE GENOMIC DNA]</scope>
    <source>
        <strain evidence="2">ATCC 29140 / PCC 7202</strain>
    </source>
</reference>
<protein>
    <submittedName>
        <fullName evidence="1">Uncharacterized protein</fullName>
    </submittedName>
</protein>
<dbReference type="EMBL" id="CP003940">
    <property type="protein sequence ID" value="AFZ48037.1"/>
    <property type="molecule type" value="Genomic_DNA"/>
</dbReference>
<dbReference type="HOGENOM" id="CLU_1599990_0_0_3"/>